<evidence type="ECO:0000256" key="2">
    <source>
        <dbReference type="PROSITE-ProRule" id="PRU01248"/>
    </source>
</evidence>
<organism evidence="4 5">
    <name type="scientific">Deinococcus radiopugnans</name>
    <dbReference type="NCBI Taxonomy" id="57497"/>
    <lineage>
        <taxon>Bacteria</taxon>
        <taxon>Thermotogati</taxon>
        <taxon>Deinococcota</taxon>
        <taxon>Deinococci</taxon>
        <taxon>Deinococcales</taxon>
        <taxon>Deinococcaceae</taxon>
        <taxon>Deinococcus</taxon>
    </lineage>
</organism>
<feature type="domain" description="Core-binding (CB)" evidence="3">
    <location>
        <begin position="28"/>
        <end position="114"/>
    </location>
</feature>
<dbReference type="AlphaFoldDB" id="A0A0A7KMB5"/>
<evidence type="ECO:0000313" key="5">
    <source>
        <dbReference type="Proteomes" id="UP000030634"/>
    </source>
</evidence>
<protein>
    <recommendedName>
        <fullName evidence="3">Core-binding (CB) domain-containing protein</fullName>
    </recommendedName>
</protein>
<dbReference type="InterPro" id="IPR044068">
    <property type="entry name" value="CB"/>
</dbReference>
<keyword evidence="1 2" id="KW-0238">DNA-binding</keyword>
<dbReference type="InterPro" id="IPR004107">
    <property type="entry name" value="Integrase_SAM-like_N"/>
</dbReference>
<dbReference type="PROSITE" id="PS51900">
    <property type="entry name" value="CB"/>
    <property type="match status" value="1"/>
</dbReference>
<dbReference type="Pfam" id="PF02899">
    <property type="entry name" value="Phage_int_SAM_1"/>
    <property type="match status" value="1"/>
</dbReference>
<dbReference type="GO" id="GO:0015074">
    <property type="term" value="P:DNA integration"/>
    <property type="evidence" value="ECO:0007669"/>
    <property type="project" value="InterPro"/>
</dbReference>
<dbReference type="KEGG" id="dsw:QR90_12740"/>
<evidence type="ECO:0000313" key="4">
    <source>
        <dbReference type="EMBL" id="AIZ45753.1"/>
    </source>
</evidence>
<gene>
    <name evidence="4" type="ORF">QR90_12740</name>
</gene>
<sequence length="142" mass="16063">MSVDWDALTHTKREKTVRKALKSGDIDLLVHLTIHNLLAYGRGGAHTSLHTMRGYTTGVRAYLTYALPLGWRRLTEHDTDLTVGYIRALARQGLQPGTINSRRSAARALYRALRWASVLEADPFSGTPRVADHQERWDKREA</sequence>
<dbReference type="InterPro" id="IPR010998">
    <property type="entry name" value="Integrase_recombinase_N"/>
</dbReference>
<dbReference type="Gene3D" id="1.10.150.130">
    <property type="match status" value="1"/>
</dbReference>
<dbReference type="GO" id="GO:0003677">
    <property type="term" value="F:DNA binding"/>
    <property type="evidence" value="ECO:0007669"/>
    <property type="project" value="UniProtKB-UniRule"/>
</dbReference>
<evidence type="ECO:0000259" key="3">
    <source>
        <dbReference type="PROSITE" id="PS51900"/>
    </source>
</evidence>
<dbReference type="STRING" id="1182571.QR90_12740"/>
<evidence type="ECO:0000256" key="1">
    <source>
        <dbReference type="ARBA" id="ARBA00023125"/>
    </source>
</evidence>
<dbReference type="Proteomes" id="UP000030634">
    <property type="component" value="Chromosome"/>
</dbReference>
<dbReference type="EMBL" id="CP010028">
    <property type="protein sequence ID" value="AIZ45753.1"/>
    <property type="molecule type" value="Genomic_DNA"/>
</dbReference>
<dbReference type="SUPFAM" id="SSF47823">
    <property type="entry name" value="lambda integrase-like, N-terminal domain"/>
    <property type="match status" value="1"/>
</dbReference>
<dbReference type="RefSeq" id="WP_039685059.1">
    <property type="nucleotide sequence ID" value="NZ_CP010028.1"/>
</dbReference>
<name>A0A0A7KMB5_9DEIO</name>
<reference evidence="5" key="1">
    <citation type="submission" date="2014-11" db="EMBL/GenBank/DDBJ databases">
        <title>Hymenobacter sp. DG25B genome submission.</title>
        <authorList>
            <person name="Jung H.-Y."/>
            <person name="Kim M.K."/>
            <person name="Srinivasan S."/>
            <person name="Lim S."/>
        </authorList>
    </citation>
    <scope>NUCLEOTIDE SEQUENCE [LARGE SCALE GENOMIC DNA]</scope>
    <source>
        <strain evidence="5">DY59</strain>
    </source>
</reference>
<dbReference type="HOGENOM" id="CLU_1812616_0_0_0"/>
<proteinExistence type="predicted"/>
<accession>A0A0A7KMB5</accession>